<dbReference type="InterPro" id="IPR013785">
    <property type="entry name" value="Aldolase_TIM"/>
</dbReference>
<dbReference type="NCBIfam" id="TIGR01858">
    <property type="entry name" value="tag_bisphos_ald"/>
    <property type="match status" value="1"/>
</dbReference>
<feature type="active site" description="Proton donor" evidence="8">
    <location>
        <position position="82"/>
    </location>
</feature>
<feature type="binding site" evidence="10">
    <location>
        <position position="180"/>
    </location>
    <ligand>
        <name>Zn(2+)</name>
        <dbReference type="ChEBI" id="CHEBI:29105"/>
        <label>1</label>
        <note>catalytic</note>
    </ligand>
</feature>
<feature type="binding site" evidence="9">
    <location>
        <position position="181"/>
    </location>
    <ligand>
        <name>dihydroxyacetone phosphate</name>
        <dbReference type="ChEBI" id="CHEBI:57642"/>
    </ligand>
</feature>
<evidence type="ECO:0000256" key="6">
    <source>
        <dbReference type="ARBA" id="ARBA00031246"/>
    </source>
</evidence>
<dbReference type="FunFam" id="3.20.20.70:FF:000043">
    <property type="entry name" value="D-tagatose-1,6-bisphosphate aldolase subunit GatY"/>
    <property type="match status" value="1"/>
</dbReference>
<dbReference type="NCBIfam" id="TIGR01859">
    <property type="entry name" value="fruc_bis_ald"/>
    <property type="match status" value="1"/>
</dbReference>
<comment type="cofactor">
    <cofactor evidence="10">
        <name>Zn(2+)</name>
        <dbReference type="ChEBI" id="CHEBI:29105"/>
    </cofactor>
    <text evidence="10">Binds 2 Zn(2+) ions per subunit. One is catalytic and the other provides a structural contribution.</text>
</comment>
<evidence type="ECO:0000256" key="7">
    <source>
        <dbReference type="ARBA" id="ARBA00032933"/>
    </source>
</evidence>
<keyword evidence="3 10" id="KW-0479">Metal-binding</keyword>
<feature type="binding site" evidence="10">
    <location>
        <position position="134"/>
    </location>
    <ligand>
        <name>Zn(2+)</name>
        <dbReference type="ChEBI" id="CHEBI:29105"/>
        <label>2</label>
    </ligand>
</feature>
<feature type="binding site" evidence="9">
    <location>
        <begin position="230"/>
        <end position="233"/>
    </location>
    <ligand>
        <name>dihydroxyacetone phosphate</name>
        <dbReference type="ChEBI" id="CHEBI:57642"/>
    </ligand>
</feature>
<reference evidence="11 12" key="1">
    <citation type="submission" date="2017-08" db="EMBL/GenBank/DDBJ databases">
        <authorList>
            <person name="de Groot N.N."/>
        </authorList>
    </citation>
    <scope>NUCLEOTIDE SEQUENCE [LARGE SCALE GENOMIC DNA]</scope>
    <source>
        <strain evidence="11 12">JC228</strain>
    </source>
</reference>
<dbReference type="AlphaFoldDB" id="A0A285CPQ7"/>
<feature type="binding site" evidence="9">
    <location>
        <begin position="209"/>
        <end position="211"/>
    </location>
    <ligand>
        <name>dihydroxyacetone phosphate</name>
        <dbReference type="ChEBI" id="CHEBI:57642"/>
    </ligand>
</feature>
<dbReference type="Gene3D" id="3.20.20.70">
    <property type="entry name" value="Aldolase class I"/>
    <property type="match status" value="1"/>
</dbReference>
<evidence type="ECO:0000256" key="1">
    <source>
        <dbReference type="ARBA" id="ARBA00005191"/>
    </source>
</evidence>
<dbReference type="GO" id="GO:0008270">
    <property type="term" value="F:zinc ion binding"/>
    <property type="evidence" value="ECO:0007669"/>
    <property type="project" value="InterPro"/>
</dbReference>
<evidence type="ECO:0000256" key="8">
    <source>
        <dbReference type="PIRSR" id="PIRSR001359-1"/>
    </source>
</evidence>
<dbReference type="GO" id="GO:2001059">
    <property type="term" value="P:D-tagatose 6-phosphate catabolic process"/>
    <property type="evidence" value="ECO:0007669"/>
    <property type="project" value="UniProtKB-UniPathway"/>
</dbReference>
<dbReference type="NCBIfam" id="TIGR00167">
    <property type="entry name" value="cbbA"/>
    <property type="match status" value="1"/>
</dbReference>
<evidence type="ECO:0000256" key="2">
    <source>
        <dbReference type="ARBA" id="ARBA00012905"/>
    </source>
</evidence>
<dbReference type="SUPFAM" id="SSF51569">
    <property type="entry name" value="Aldolase"/>
    <property type="match status" value="1"/>
</dbReference>
<comment type="pathway">
    <text evidence="1">Carbohydrate metabolism; D-tagatose 6-phosphate degradation; D-glyceraldehyde 3-phosphate and glycerone phosphate from D-tagatose 6-phosphate: step 2/2.</text>
</comment>
<dbReference type="GO" id="GO:0006096">
    <property type="term" value="P:glycolytic process"/>
    <property type="evidence" value="ECO:0007669"/>
    <property type="project" value="InterPro"/>
</dbReference>
<dbReference type="CDD" id="cd00947">
    <property type="entry name" value="TBP_aldolase_IIB"/>
    <property type="match status" value="1"/>
</dbReference>
<feature type="binding site" evidence="10">
    <location>
        <position position="104"/>
    </location>
    <ligand>
        <name>Zn(2+)</name>
        <dbReference type="ChEBI" id="CHEBI:29105"/>
        <label>2</label>
    </ligand>
</feature>
<dbReference type="UniPathway" id="UPA00704">
    <property type="reaction ID" value="UER00716"/>
</dbReference>
<dbReference type="GO" id="GO:0009025">
    <property type="term" value="F:tagatose-bisphosphate aldolase activity"/>
    <property type="evidence" value="ECO:0007669"/>
    <property type="project" value="UniProtKB-EC"/>
</dbReference>
<organism evidence="11 12">
    <name type="scientific">Bacillus oleivorans</name>
    <dbReference type="NCBI Taxonomy" id="1448271"/>
    <lineage>
        <taxon>Bacteria</taxon>
        <taxon>Bacillati</taxon>
        <taxon>Bacillota</taxon>
        <taxon>Bacilli</taxon>
        <taxon>Bacillales</taxon>
        <taxon>Bacillaceae</taxon>
        <taxon>Bacillus</taxon>
    </lineage>
</organism>
<dbReference type="Proteomes" id="UP000219546">
    <property type="component" value="Unassembled WGS sequence"/>
</dbReference>
<dbReference type="EC" id="4.1.2.40" evidence="2"/>
<dbReference type="InterPro" id="IPR000771">
    <property type="entry name" value="FBA_II"/>
</dbReference>
<keyword evidence="4 10" id="KW-0862">Zinc</keyword>
<dbReference type="Pfam" id="PF01116">
    <property type="entry name" value="F_bP_aldolase"/>
    <property type="match status" value="1"/>
</dbReference>
<dbReference type="InterPro" id="IPR050246">
    <property type="entry name" value="Class_II_FBP_aldolase"/>
</dbReference>
<evidence type="ECO:0000256" key="3">
    <source>
        <dbReference type="ARBA" id="ARBA00022723"/>
    </source>
</evidence>
<dbReference type="PANTHER" id="PTHR30304">
    <property type="entry name" value="D-TAGATOSE-1,6-BISPHOSPHATE ALDOLASE"/>
    <property type="match status" value="1"/>
</dbReference>
<dbReference type="InterPro" id="IPR011289">
    <property type="entry name" value="Fruc_bis_ald_class-2"/>
</dbReference>
<evidence type="ECO:0000256" key="5">
    <source>
        <dbReference type="ARBA" id="ARBA00023239"/>
    </source>
</evidence>
<keyword evidence="5" id="KW-0456">Lyase</keyword>
<dbReference type="NCBIfam" id="NF009374">
    <property type="entry name" value="PRK12737.1"/>
    <property type="match status" value="1"/>
</dbReference>
<dbReference type="GO" id="GO:0030388">
    <property type="term" value="P:fructose 1,6-bisphosphate metabolic process"/>
    <property type="evidence" value="ECO:0007669"/>
    <property type="project" value="InterPro"/>
</dbReference>
<evidence type="ECO:0000256" key="9">
    <source>
        <dbReference type="PIRSR" id="PIRSR001359-2"/>
    </source>
</evidence>
<proteinExistence type="predicted"/>
<evidence type="ECO:0000256" key="4">
    <source>
        <dbReference type="ARBA" id="ARBA00022833"/>
    </source>
</evidence>
<keyword evidence="12" id="KW-1185">Reference proteome</keyword>
<dbReference type="PANTHER" id="PTHR30304:SF0">
    <property type="entry name" value="D-TAGATOSE-1,6-BISPHOSPHATE ALDOLASE SUBUNIT GATY-RELATED"/>
    <property type="match status" value="1"/>
</dbReference>
<name>A0A285CPQ7_9BACI</name>
<protein>
    <recommendedName>
        <fullName evidence="2">tagatose-bisphosphate aldolase</fullName>
        <ecNumber evidence="2">4.1.2.40</ecNumber>
    </recommendedName>
    <alternativeName>
        <fullName evidence="7">D-tagatose-bisphosphate aldolase class II</fullName>
    </alternativeName>
    <alternativeName>
        <fullName evidence="6">Tagatose-bisphosphate aldolase</fullName>
    </alternativeName>
</protein>
<dbReference type="PROSITE" id="PS00602">
    <property type="entry name" value="ALDOLASE_CLASS_II_1"/>
    <property type="match status" value="1"/>
</dbReference>
<dbReference type="GO" id="GO:0004332">
    <property type="term" value="F:fructose-bisphosphate aldolase activity"/>
    <property type="evidence" value="ECO:0007669"/>
    <property type="project" value="InterPro"/>
</dbReference>
<sequence length="284" mass="31039">MSVVSAKEMLIEARKGGYAVPAFNIHNLETIQVVSEAAAEMNSPLMIAATPSTLKYAGEDYLLAIVNVAAKRYNIPIAVHLDHAEDVPYIKTLIDMGYKSVMIDASHHPFEENIAIVREVVDYAHPRGVSVEAELGRLGGQEDDIIVDEKDSFYTDPKSAVEFVERTEIDSFAVAIGTAHGMYKSEPKLDFDRLKEISELVDIPLVLHGGSGIPDKDVQRTITHGIAKVNIATELKIPFAAAVRDHFLANPSANDPRKYLTPGKEAMKKVAIEKIMMVGSNGKA</sequence>
<gene>
    <name evidence="11" type="ORF">SAMN05877753_10386</name>
</gene>
<dbReference type="EMBL" id="OAOP01000003">
    <property type="protein sequence ID" value="SNX69504.1"/>
    <property type="molecule type" value="Genomic_DNA"/>
</dbReference>
<dbReference type="NCBIfam" id="NF006626">
    <property type="entry name" value="PRK09195.1"/>
    <property type="match status" value="1"/>
</dbReference>
<dbReference type="PROSITE" id="PS00806">
    <property type="entry name" value="ALDOLASE_CLASS_II_2"/>
    <property type="match status" value="1"/>
</dbReference>
<feature type="binding site" evidence="10">
    <location>
        <position position="208"/>
    </location>
    <ligand>
        <name>Zn(2+)</name>
        <dbReference type="ChEBI" id="CHEBI:29105"/>
        <label>1</label>
        <note>catalytic</note>
    </ligand>
</feature>
<evidence type="ECO:0000313" key="12">
    <source>
        <dbReference type="Proteomes" id="UP000219546"/>
    </source>
</evidence>
<feature type="binding site" evidence="10">
    <location>
        <position position="83"/>
    </location>
    <ligand>
        <name>Zn(2+)</name>
        <dbReference type="ChEBI" id="CHEBI:29105"/>
        <label>1</label>
        <note>catalytic</note>
    </ligand>
</feature>
<dbReference type="OrthoDB" id="9803995at2"/>
<accession>A0A285CPQ7</accession>
<evidence type="ECO:0000313" key="11">
    <source>
        <dbReference type="EMBL" id="SNX69504.1"/>
    </source>
</evidence>
<evidence type="ECO:0000256" key="10">
    <source>
        <dbReference type="PIRSR" id="PIRSR001359-3"/>
    </source>
</evidence>
<dbReference type="RefSeq" id="WP_097158032.1">
    <property type="nucleotide sequence ID" value="NZ_JBEPMQ010000002.1"/>
</dbReference>
<dbReference type="InterPro" id="IPR011288">
    <property type="entry name" value="TagBP_ald_KbaY/GatY"/>
</dbReference>
<dbReference type="PIRSF" id="PIRSF001359">
    <property type="entry name" value="F_bP_aldolase_II"/>
    <property type="match status" value="1"/>
</dbReference>